<evidence type="ECO:0000313" key="2">
    <source>
        <dbReference type="Proteomes" id="UP001062846"/>
    </source>
</evidence>
<proteinExistence type="predicted"/>
<keyword evidence="2" id="KW-1185">Reference proteome</keyword>
<dbReference type="EMBL" id="CM046397">
    <property type="protein sequence ID" value="KAI8535370.1"/>
    <property type="molecule type" value="Genomic_DNA"/>
</dbReference>
<gene>
    <name evidence="1" type="ORF">RHMOL_Rhmol10G0168800</name>
</gene>
<organism evidence="1 2">
    <name type="scientific">Rhododendron molle</name>
    <name type="common">Chinese azalea</name>
    <name type="synonym">Azalea mollis</name>
    <dbReference type="NCBI Taxonomy" id="49168"/>
    <lineage>
        <taxon>Eukaryota</taxon>
        <taxon>Viridiplantae</taxon>
        <taxon>Streptophyta</taxon>
        <taxon>Embryophyta</taxon>
        <taxon>Tracheophyta</taxon>
        <taxon>Spermatophyta</taxon>
        <taxon>Magnoliopsida</taxon>
        <taxon>eudicotyledons</taxon>
        <taxon>Gunneridae</taxon>
        <taxon>Pentapetalae</taxon>
        <taxon>asterids</taxon>
        <taxon>Ericales</taxon>
        <taxon>Ericaceae</taxon>
        <taxon>Ericoideae</taxon>
        <taxon>Rhodoreae</taxon>
        <taxon>Rhododendron</taxon>
    </lineage>
</organism>
<name>A0ACC0M372_RHOML</name>
<comment type="caution">
    <text evidence="1">The sequence shown here is derived from an EMBL/GenBank/DDBJ whole genome shotgun (WGS) entry which is preliminary data.</text>
</comment>
<dbReference type="Proteomes" id="UP001062846">
    <property type="component" value="Chromosome 10"/>
</dbReference>
<protein>
    <submittedName>
        <fullName evidence="1">Uncharacterized protein</fullName>
    </submittedName>
</protein>
<evidence type="ECO:0000313" key="1">
    <source>
        <dbReference type="EMBL" id="KAI8535370.1"/>
    </source>
</evidence>
<reference evidence="1" key="1">
    <citation type="submission" date="2022-02" db="EMBL/GenBank/DDBJ databases">
        <title>Plant Genome Project.</title>
        <authorList>
            <person name="Zhang R.-G."/>
        </authorList>
    </citation>
    <scope>NUCLEOTIDE SEQUENCE</scope>
    <source>
        <strain evidence="1">AT1</strain>
    </source>
</reference>
<sequence>MSIGVKVGTSTADVRTSSELHTYIRHLKRKIDDPTTVVERDRHVRDELAKIKHLLQISPSHSTEGRDERRSQCSPPRSHGGGPLVEHPPRPSAKDRLNHRRKEAILKRVRGAGNALVPLTPTPKDIMGSDLPLRGSELEPSLPPPPILSKSERGASSPPLVSQKSQRTMMAS</sequence>
<accession>A0ACC0M372</accession>